<dbReference type="InterPro" id="IPR035965">
    <property type="entry name" value="PAS-like_dom_sf"/>
</dbReference>
<dbReference type="InterPro" id="IPR050351">
    <property type="entry name" value="BphY/WalK/GraS-like"/>
</dbReference>
<dbReference type="InterPro" id="IPR003594">
    <property type="entry name" value="HATPase_dom"/>
</dbReference>
<dbReference type="FunFam" id="3.30.565.10:FF:000006">
    <property type="entry name" value="Sensor histidine kinase WalK"/>
    <property type="match status" value="1"/>
</dbReference>
<keyword evidence="7" id="KW-0175">Coiled coil</keyword>
<dbReference type="GO" id="GO:0000155">
    <property type="term" value="F:phosphorelay sensor kinase activity"/>
    <property type="evidence" value="ECO:0007669"/>
    <property type="project" value="InterPro"/>
</dbReference>
<evidence type="ECO:0000256" key="2">
    <source>
        <dbReference type="ARBA" id="ARBA00012438"/>
    </source>
</evidence>
<dbReference type="GO" id="GO:0000156">
    <property type="term" value="F:phosphorelay response regulator activity"/>
    <property type="evidence" value="ECO:0007669"/>
    <property type="project" value="TreeGrafter"/>
</dbReference>
<dbReference type="Pfam" id="PF13188">
    <property type="entry name" value="PAS_8"/>
    <property type="match status" value="1"/>
</dbReference>
<dbReference type="Gene3D" id="3.30.450.20">
    <property type="entry name" value="PAS domain"/>
    <property type="match status" value="2"/>
</dbReference>
<feature type="domain" description="Histidine kinase" evidence="8">
    <location>
        <begin position="254"/>
        <end position="466"/>
    </location>
</feature>
<keyword evidence="10" id="KW-1185">Reference proteome</keyword>
<dbReference type="Gene3D" id="3.30.565.10">
    <property type="entry name" value="Histidine kinase-like ATPase, C-terminal domain"/>
    <property type="match status" value="1"/>
</dbReference>
<dbReference type="AlphaFoldDB" id="E8U3C4"/>
<dbReference type="InterPro" id="IPR036097">
    <property type="entry name" value="HisK_dim/P_sf"/>
</dbReference>
<dbReference type="PANTHER" id="PTHR42878:SF15">
    <property type="entry name" value="BACTERIOPHYTOCHROME"/>
    <property type="match status" value="1"/>
</dbReference>
<keyword evidence="5 9" id="KW-0418">Kinase</keyword>
<dbReference type="InterPro" id="IPR005467">
    <property type="entry name" value="His_kinase_dom"/>
</dbReference>
<reference evidence="10" key="2">
    <citation type="submission" date="2011-01" db="EMBL/GenBank/DDBJ databases">
        <title>The complete genome of Deinococcus maricopensis DSM 21211.</title>
        <authorList>
            <consortium name="US DOE Joint Genome Institute (JGI-PGF)"/>
            <person name="Lucas S."/>
            <person name="Copeland A."/>
            <person name="Lapidus A."/>
            <person name="Goodwin L."/>
            <person name="Pitluck S."/>
            <person name="Kyrpides N."/>
            <person name="Mavromatis K."/>
            <person name="Pagani I."/>
            <person name="Ivanova N."/>
            <person name="Ovchinnikova G."/>
            <person name="Zeytun A."/>
            <person name="Detter J.C."/>
            <person name="Han C."/>
            <person name="Land M."/>
            <person name="Hauser L."/>
            <person name="Markowitz V."/>
            <person name="Cheng J.-F."/>
            <person name="Hugenholtz P."/>
            <person name="Woyke T."/>
            <person name="Wu D."/>
            <person name="Pukall R."/>
            <person name="Gehrich-Schroeter G."/>
            <person name="Brambilla E."/>
            <person name="Klenk H.-P."/>
            <person name="Eisen J.A."/>
        </authorList>
    </citation>
    <scope>NUCLEOTIDE SEQUENCE [LARGE SCALE GENOMIC DNA]</scope>
    <source>
        <strain evidence="10">DSM 21211 / LMG 22137 / NRRL B-23946 / LB-34</strain>
    </source>
</reference>
<evidence type="ECO:0000256" key="7">
    <source>
        <dbReference type="SAM" id="Coils"/>
    </source>
</evidence>
<dbReference type="KEGG" id="dmr:Deima_0131"/>
<accession>E8U3C4</accession>
<dbReference type="eggNOG" id="COG4251">
    <property type="taxonomic scope" value="Bacteria"/>
</dbReference>
<dbReference type="RefSeq" id="WP_013555300.1">
    <property type="nucleotide sequence ID" value="NC_014958.1"/>
</dbReference>
<dbReference type="PRINTS" id="PR00344">
    <property type="entry name" value="BCTRLSENSOR"/>
</dbReference>
<dbReference type="Pfam" id="PF02518">
    <property type="entry name" value="HATPase_c"/>
    <property type="match status" value="1"/>
</dbReference>
<evidence type="ECO:0000313" key="10">
    <source>
        <dbReference type="Proteomes" id="UP000008635"/>
    </source>
</evidence>
<dbReference type="STRING" id="709986.Deima_0131"/>
<reference evidence="9 10" key="1">
    <citation type="journal article" date="2011" name="Stand. Genomic Sci.">
        <title>Complete genome sequence of Deinococcus maricopensis type strain (LB-34).</title>
        <authorList>
            <person name="Pukall R."/>
            <person name="Zeytun A."/>
            <person name="Lucas S."/>
            <person name="Lapidus A."/>
            <person name="Hammon N."/>
            <person name="Deshpande S."/>
            <person name="Nolan M."/>
            <person name="Cheng J.F."/>
            <person name="Pitluck S."/>
            <person name="Liolios K."/>
            <person name="Pagani I."/>
            <person name="Mikhailova N."/>
            <person name="Ivanova N."/>
            <person name="Mavromatis K."/>
            <person name="Pati A."/>
            <person name="Tapia R."/>
            <person name="Han C."/>
            <person name="Goodwin L."/>
            <person name="Chen A."/>
            <person name="Palaniappan K."/>
            <person name="Land M."/>
            <person name="Hauser L."/>
            <person name="Chang Y.J."/>
            <person name="Jeffries C.D."/>
            <person name="Brambilla E.M."/>
            <person name="Rohde M."/>
            <person name="Goker M."/>
            <person name="Detter J.C."/>
            <person name="Woyke T."/>
            <person name="Bristow J."/>
            <person name="Eisen J.A."/>
            <person name="Markowitz V."/>
            <person name="Hugenholtz P."/>
            <person name="Kyrpides N.C."/>
            <person name="Klenk H.P."/>
        </authorList>
    </citation>
    <scope>NUCLEOTIDE SEQUENCE [LARGE SCALE GENOMIC DNA]</scope>
    <source>
        <strain evidence="10">DSM 21211 / LMG 22137 / NRRL B-23946 / LB-34</strain>
    </source>
</reference>
<keyword evidence="4" id="KW-0808">Transferase</keyword>
<feature type="coiled-coil region" evidence="7">
    <location>
        <begin position="220"/>
        <end position="247"/>
    </location>
</feature>
<dbReference type="OrthoDB" id="9790669at2"/>
<evidence type="ECO:0000256" key="1">
    <source>
        <dbReference type="ARBA" id="ARBA00000085"/>
    </source>
</evidence>
<evidence type="ECO:0000256" key="5">
    <source>
        <dbReference type="ARBA" id="ARBA00022777"/>
    </source>
</evidence>
<comment type="catalytic activity">
    <reaction evidence="1">
        <text>ATP + protein L-histidine = ADP + protein N-phospho-L-histidine.</text>
        <dbReference type="EC" id="2.7.13.3"/>
    </reaction>
</comment>
<evidence type="ECO:0000259" key="8">
    <source>
        <dbReference type="PROSITE" id="PS50109"/>
    </source>
</evidence>
<dbReference type="SUPFAM" id="SSF47384">
    <property type="entry name" value="Homodimeric domain of signal transducing histidine kinase"/>
    <property type="match status" value="1"/>
</dbReference>
<dbReference type="InterPro" id="IPR013656">
    <property type="entry name" value="PAS_4"/>
</dbReference>
<dbReference type="Pfam" id="PF08448">
    <property type="entry name" value="PAS_4"/>
    <property type="match status" value="1"/>
</dbReference>
<dbReference type="SMART" id="SM00388">
    <property type="entry name" value="HisKA"/>
    <property type="match status" value="1"/>
</dbReference>
<protein>
    <recommendedName>
        <fullName evidence="2">histidine kinase</fullName>
        <ecNumber evidence="2">2.7.13.3</ecNumber>
    </recommendedName>
</protein>
<gene>
    <name evidence="9" type="ordered locus">Deima_0131</name>
</gene>
<evidence type="ECO:0000256" key="3">
    <source>
        <dbReference type="ARBA" id="ARBA00022553"/>
    </source>
</evidence>
<dbReference type="Proteomes" id="UP000008635">
    <property type="component" value="Chromosome"/>
</dbReference>
<dbReference type="InterPro" id="IPR036890">
    <property type="entry name" value="HATPase_C_sf"/>
</dbReference>
<dbReference type="PROSITE" id="PS50109">
    <property type="entry name" value="HIS_KIN"/>
    <property type="match status" value="1"/>
</dbReference>
<dbReference type="GO" id="GO:0016020">
    <property type="term" value="C:membrane"/>
    <property type="evidence" value="ECO:0007669"/>
    <property type="project" value="UniProtKB-SubCell"/>
</dbReference>
<dbReference type="Pfam" id="PF00512">
    <property type="entry name" value="HisKA"/>
    <property type="match status" value="1"/>
</dbReference>
<dbReference type="PANTHER" id="PTHR42878">
    <property type="entry name" value="TWO-COMPONENT HISTIDINE KINASE"/>
    <property type="match status" value="1"/>
</dbReference>
<dbReference type="SUPFAM" id="SSF55874">
    <property type="entry name" value="ATPase domain of HSP90 chaperone/DNA topoisomerase II/histidine kinase"/>
    <property type="match status" value="1"/>
</dbReference>
<sequence length="466" mass="51068">MDAPSPALAHAALDALSDALFLLDAADRVTYMNGAAARAFPEVTPGALLTETLARHADLPHDPEDGCVWFCAARAQVLQWRAQALPGGRSVQVREVSEAPSGDAFAVMLDSLPDPLYVQGRSGVQRLNAAARTLFGVPTGAAADVLTPPLYRDARTGEVFPPGAQPVQRALRGERLTQEVQVWVGDEARHVRLAAAPLWTDGAVRAAVVTLTDWTDRQQARALRRAYTQLERRMEARTARIVELNAELTAYGLSLSRDLREPLRRIDGFLTLARKRLAGVTDERTERYFEVIRDETSRLNQLVEDLVALSHAGKAEMQVQDVPLGQLVMQVRSDLAPLMVNRRITWRIDALPTVPGDWMLLRLAVTNLLHNAIKFTQDEPEAVIAVQALVRPNEVVVSVRDNGVGFAPERAEEAFGLFVRLNETFEGAGLGLANVRRVIARHGGRVWAEGRPGEGATFFFTLPLGA</sequence>
<dbReference type="InterPro" id="IPR004358">
    <property type="entry name" value="Sig_transdc_His_kin-like_C"/>
</dbReference>
<dbReference type="GO" id="GO:0007234">
    <property type="term" value="P:osmosensory signaling via phosphorelay pathway"/>
    <property type="evidence" value="ECO:0007669"/>
    <property type="project" value="TreeGrafter"/>
</dbReference>
<dbReference type="EC" id="2.7.13.3" evidence="2"/>
<dbReference type="SMART" id="SM00387">
    <property type="entry name" value="HATPase_c"/>
    <property type="match status" value="1"/>
</dbReference>
<evidence type="ECO:0000313" key="9">
    <source>
        <dbReference type="EMBL" id="ADV65795.1"/>
    </source>
</evidence>
<organism evidence="9 10">
    <name type="scientific">Deinococcus maricopensis (strain DSM 21211 / LMG 22137 / NRRL B-23946 / LB-34)</name>
    <dbReference type="NCBI Taxonomy" id="709986"/>
    <lineage>
        <taxon>Bacteria</taxon>
        <taxon>Thermotogati</taxon>
        <taxon>Deinococcota</taxon>
        <taxon>Deinococci</taxon>
        <taxon>Deinococcales</taxon>
        <taxon>Deinococcaceae</taxon>
        <taxon>Deinococcus</taxon>
    </lineage>
</organism>
<dbReference type="SUPFAM" id="SSF55785">
    <property type="entry name" value="PYP-like sensor domain (PAS domain)"/>
    <property type="match status" value="1"/>
</dbReference>
<evidence type="ECO:0000256" key="4">
    <source>
        <dbReference type="ARBA" id="ARBA00022679"/>
    </source>
</evidence>
<dbReference type="EMBL" id="CP002454">
    <property type="protein sequence ID" value="ADV65795.1"/>
    <property type="molecule type" value="Genomic_DNA"/>
</dbReference>
<dbReference type="CDD" id="cd00082">
    <property type="entry name" value="HisKA"/>
    <property type="match status" value="1"/>
</dbReference>
<keyword evidence="6" id="KW-0472">Membrane</keyword>
<dbReference type="InterPro" id="IPR003661">
    <property type="entry name" value="HisK_dim/P_dom"/>
</dbReference>
<keyword evidence="3" id="KW-0597">Phosphoprotein</keyword>
<name>E8U3C4_DEIML</name>
<dbReference type="Gene3D" id="1.10.287.130">
    <property type="match status" value="1"/>
</dbReference>
<evidence type="ECO:0000256" key="6">
    <source>
        <dbReference type="ARBA" id="ARBA00023136"/>
    </source>
</evidence>
<dbReference type="GO" id="GO:0030295">
    <property type="term" value="F:protein kinase activator activity"/>
    <property type="evidence" value="ECO:0007669"/>
    <property type="project" value="TreeGrafter"/>
</dbReference>
<proteinExistence type="predicted"/>
<dbReference type="InterPro" id="IPR000014">
    <property type="entry name" value="PAS"/>
</dbReference>
<dbReference type="HOGENOM" id="CLU_000445_114_71_0"/>